<comment type="subcellular location">
    <subcellularLocation>
        <location evidence="2">Cell membrane</location>
        <topology evidence="2">Multi-pass membrane protein</topology>
    </subcellularLocation>
</comment>
<comment type="catalytic activity">
    <reaction evidence="1">
        <text>ATP + protein L-histidine = ADP + protein N-phospho-L-histidine.</text>
        <dbReference type="EC" id="2.7.13.3"/>
    </reaction>
</comment>
<name>A0A543DZ40_9PSEU</name>
<dbReference type="CDD" id="cd00082">
    <property type="entry name" value="HisKA"/>
    <property type="match status" value="1"/>
</dbReference>
<keyword evidence="4" id="KW-0472">Membrane</keyword>
<dbReference type="SUPFAM" id="SSF55874">
    <property type="entry name" value="ATPase domain of HSP90 chaperone/DNA topoisomerase II/histidine kinase"/>
    <property type="match status" value="1"/>
</dbReference>
<dbReference type="InterPro" id="IPR050980">
    <property type="entry name" value="2C_sensor_his_kinase"/>
</dbReference>
<dbReference type="EMBL" id="VFPA01000001">
    <property type="protein sequence ID" value="TQM14564.1"/>
    <property type="molecule type" value="Genomic_DNA"/>
</dbReference>
<evidence type="ECO:0000256" key="5">
    <source>
        <dbReference type="ARBA" id="ARBA00022553"/>
    </source>
</evidence>
<reference evidence="11 12" key="1">
    <citation type="submission" date="2019-06" db="EMBL/GenBank/DDBJ databases">
        <title>Sequencing the genomes of 1000 actinobacteria strains.</title>
        <authorList>
            <person name="Klenk H.-P."/>
        </authorList>
    </citation>
    <scope>NUCLEOTIDE SEQUENCE [LARGE SCALE GENOMIC DNA]</scope>
    <source>
        <strain evidence="11 12">DSM 45301</strain>
    </source>
</reference>
<dbReference type="PRINTS" id="PR00344">
    <property type="entry name" value="BCTRLSENSOR"/>
</dbReference>
<comment type="caution">
    <text evidence="11">The sequence shown here is derived from an EMBL/GenBank/DDBJ whole genome shotgun (WGS) entry which is preliminary data.</text>
</comment>
<keyword evidence="12" id="KW-1185">Reference proteome</keyword>
<evidence type="ECO:0000256" key="8">
    <source>
        <dbReference type="ARBA" id="ARBA00023012"/>
    </source>
</evidence>
<keyword evidence="9" id="KW-0843">Virulence</keyword>
<dbReference type="InterPro" id="IPR005467">
    <property type="entry name" value="His_kinase_dom"/>
</dbReference>
<dbReference type="Gene3D" id="3.30.565.10">
    <property type="entry name" value="Histidine kinase-like ATPase, C-terminal domain"/>
    <property type="match status" value="1"/>
</dbReference>
<dbReference type="GO" id="GO:0000155">
    <property type="term" value="F:phosphorelay sensor kinase activity"/>
    <property type="evidence" value="ECO:0007669"/>
    <property type="project" value="InterPro"/>
</dbReference>
<dbReference type="SUPFAM" id="SSF47384">
    <property type="entry name" value="Homodimeric domain of signal transducing histidine kinase"/>
    <property type="match status" value="1"/>
</dbReference>
<gene>
    <name evidence="11" type="ORF">FB558_1330</name>
</gene>
<evidence type="ECO:0000256" key="6">
    <source>
        <dbReference type="ARBA" id="ARBA00022679"/>
    </source>
</evidence>
<dbReference type="InterPro" id="IPR036890">
    <property type="entry name" value="HATPase_C_sf"/>
</dbReference>
<organism evidence="11 12">
    <name type="scientific">Pseudonocardia kunmingensis</name>
    <dbReference type="NCBI Taxonomy" id="630975"/>
    <lineage>
        <taxon>Bacteria</taxon>
        <taxon>Bacillati</taxon>
        <taxon>Actinomycetota</taxon>
        <taxon>Actinomycetes</taxon>
        <taxon>Pseudonocardiales</taxon>
        <taxon>Pseudonocardiaceae</taxon>
        <taxon>Pseudonocardia</taxon>
    </lineage>
</organism>
<keyword evidence="8" id="KW-0902">Two-component regulatory system</keyword>
<dbReference type="EC" id="2.7.13.3" evidence="3"/>
<dbReference type="InterPro" id="IPR003661">
    <property type="entry name" value="HisK_dim/P_dom"/>
</dbReference>
<proteinExistence type="predicted"/>
<dbReference type="InterPro" id="IPR003594">
    <property type="entry name" value="HATPase_dom"/>
</dbReference>
<dbReference type="PANTHER" id="PTHR44936:SF9">
    <property type="entry name" value="SENSOR PROTEIN CREC"/>
    <property type="match status" value="1"/>
</dbReference>
<dbReference type="Pfam" id="PF02518">
    <property type="entry name" value="HATPase_c"/>
    <property type="match status" value="1"/>
</dbReference>
<evidence type="ECO:0000256" key="9">
    <source>
        <dbReference type="ARBA" id="ARBA00023026"/>
    </source>
</evidence>
<evidence type="ECO:0000256" key="4">
    <source>
        <dbReference type="ARBA" id="ARBA00022475"/>
    </source>
</evidence>
<evidence type="ECO:0000256" key="2">
    <source>
        <dbReference type="ARBA" id="ARBA00004651"/>
    </source>
</evidence>
<dbReference type="GO" id="GO:0005886">
    <property type="term" value="C:plasma membrane"/>
    <property type="evidence" value="ECO:0007669"/>
    <property type="project" value="UniProtKB-SubCell"/>
</dbReference>
<keyword evidence="5" id="KW-0597">Phosphoprotein</keyword>
<dbReference type="RefSeq" id="WP_142049091.1">
    <property type="nucleotide sequence ID" value="NZ_VFPA01000001.1"/>
</dbReference>
<keyword evidence="7 11" id="KW-0418">Kinase</keyword>
<evidence type="ECO:0000259" key="10">
    <source>
        <dbReference type="PROSITE" id="PS50109"/>
    </source>
</evidence>
<dbReference type="AlphaFoldDB" id="A0A543DZ40"/>
<keyword evidence="4" id="KW-1003">Cell membrane</keyword>
<evidence type="ECO:0000256" key="1">
    <source>
        <dbReference type="ARBA" id="ARBA00000085"/>
    </source>
</evidence>
<evidence type="ECO:0000256" key="7">
    <source>
        <dbReference type="ARBA" id="ARBA00022777"/>
    </source>
</evidence>
<accession>A0A543DZ40</accession>
<dbReference type="InterPro" id="IPR004358">
    <property type="entry name" value="Sig_transdc_His_kin-like_C"/>
</dbReference>
<evidence type="ECO:0000313" key="11">
    <source>
        <dbReference type="EMBL" id="TQM14564.1"/>
    </source>
</evidence>
<dbReference type="OrthoDB" id="3206505at2"/>
<keyword evidence="6" id="KW-0808">Transferase</keyword>
<evidence type="ECO:0000313" key="12">
    <source>
        <dbReference type="Proteomes" id="UP000315677"/>
    </source>
</evidence>
<dbReference type="PROSITE" id="PS50109">
    <property type="entry name" value="HIS_KIN"/>
    <property type="match status" value="1"/>
</dbReference>
<dbReference type="SMART" id="SM00387">
    <property type="entry name" value="HATPase_c"/>
    <property type="match status" value="1"/>
</dbReference>
<dbReference type="InterPro" id="IPR036097">
    <property type="entry name" value="HisK_dim/P_sf"/>
</dbReference>
<evidence type="ECO:0000256" key="3">
    <source>
        <dbReference type="ARBA" id="ARBA00012438"/>
    </source>
</evidence>
<feature type="domain" description="Histidine kinase" evidence="10">
    <location>
        <begin position="216"/>
        <end position="412"/>
    </location>
</feature>
<protein>
    <recommendedName>
        <fullName evidence="3">histidine kinase</fullName>
        <ecNumber evidence="3">2.7.13.3</ecNumber>
    </recommendedName>
</protein>
<sequence length="431" mass="43856">MRHLVLRLIVATAVASVAAVTAVALVVQLAGERDRLRSASESDLAALVSLAEATPDGEALLRGIARTAAGREGRLAVHVAGTTVGTSRLGPGAPAPGEVPVAGGTVLARTAGPAVVEVFVPYRAPGSAELGLAALLIGTGALVAGGGVAVAARRLRPVVADLTTLATEAAAIGREDAPPPARRMHVPETAALARALAAVTARFAEARALERRLAADLSHRLRTPLTALALDADAIGDGPAAERVRRTIASLDGDVDALIRATPAPDAAPARCDVVAVVQRRMAFWSALAQHSRRSCEVRTAPPPATIALAEDDLAAVVDALLGNVFRYTPDGTGFAVSVVSHAGWISLVVDDAGPGVADPAAALSRGVSSGGGTGLGLDIARDAVEATGGTIHVERAALGGARIRLRFADAEHEAPHVPRAWRLWREPVTG</sequence>
<dbReference type="PANTHER" id="PTHR44936">
    <property type="entry name" value="SENSOR PROTEIN CREC"/>
    <property type="match status" value="1"/>
</dbReference>
<dbReference type="Proteomes" id="UP000315677">
    <property type="component" value="Unassembled WGS sequence"/>
</dbReference>
<dbReference type="Gene3D" id="1.10.287.130">
    <property type="match status" value="1"/>
</dbReference>